<feature type="compositionally biased region" description="Basic and acidic residues" evidence="1">
    <location>
        <begin position="147"/>
        <end position="173"/>
    </location>
</feature>
<keyword evidence="3" id="KW-1185">Reference proteome</keyword>
<evidence type="ECO:0000313" key="3">
    <source>
        <dbReference type="Proteomes" id="UP000319801"/>
    </source>
</evidence>
<accession>A0A556VBU5</accession>
<comment type="caution">
    <text evidence="2">The sequence shown here is derived from an EMBL/GenBank/DDBJ whole genome shotgun (WGS) entry which is preliminary data.</text>
</comment>
<dbReference type="Proteomes" id="UP000319801">
    <property type="component" value="Unassembled WGS sequence"/>
</dbReference>
<feature type="region of interest" description="Disordered" evidence="1">
    <location>
        <begin position="46"/>
        <end position="91"/>
    </location>
</feature>
<proteinExistence type="predicted"/>
<evidence type="ECO:0000313" key="2">
    <source>
        <dbReference type="EMBL" id="TTI92373.1"/>
    </source>
</evidence>
<protein>
    <submittedName>
        <fullName evidence="2">Bone morphogenetic protein receptor type-2</fullName>
    </submittedName>
</protein>
<keyword evidence="2" id="KW-0675">Receptor</keyword>
<name>A0A556VBU5_BAGYA</name>
<gene>
    <name evidence="2" type="ORF">Baya_15353</name>
</gene>
<dbReference type="AlphaFoldDB" id="A0A556VBU5"/>
<feature type="compositionally biased region" description="Polar residues" evidence="1">
    <location>
        <begin position="196"/>
        <end position="216"/>
    </location>
</feature>
<feature type="compositionally biased region" description="Polar residues" evidence="1">
    <location>
        <begin position="174"/>
        <end position="187"/>
    </location>
</feature>
<sequence>MEDCWDQDAEARLTAQCVEERLAELLILWEREKSTSPAVNIRSTLHNHRNVPQGHQAPKPGPYPETSSSAMVEERAGGPPHSGTSTEPVQMGGAVEKNKNCINYERQQAQSGISGLEGATPVLLSKPVVMKGGGQPPQAQLTQEDLETPKLDLSEVQRNLRESSDESLMEHSQKQFSSGETASSQSPFYPLADSTADITGPQTPIPTSVLPKQQNVPKRPSSLSLHSKAAAASSLRMKFGKLSKSNLKKAEVGVARTKSALEPHPVKIITNNAVSSIMANLSTQVPPGGVASAAESQCKDGANSDEMSFGILTASPDEQEPLLRRDSQMESNTNNNNSNNNGGDGEGDGESEGGDGKGGGGGDTGDSTAPVGETSSASATEPPAPPPVCPSAPTMTTPQPTPTALLQGEALLRQNRGRRPERPNSLDLSNTTLPLLGGHSECDGREGSGDKIKRRVKTPYALKKWRPATWVITTDDLDAEVNNNKCPGGQHLNAGPSRAKSTSAVYLRGRGGVASGFTSDPTDCTF</sequence>
<dbReference type="OrthoDB" id="669224at2759"/>
<feature type="region of interest" description="Disordered" evidence="1">
    <location>
        <begin position="282"/>
        <end position="402"/>
    </location>
</feature>
<evidence type="ECO:0000256" key="1">
    <source>
        <dbReference type="SAM" id="MobiDB-lite"/>
    </source>
</evidence>
<organism evidence="2 3">
    <name type="scientific">Bagarius yarrelli</name>
    <name type="common">Goonch</name>
    <name type="synonym">Bagrus yarrelli</name>
    <dbReference type="NCBI Taxonomy" id="175774"/>
    <lineage>
        <taxon>Eukaryota</taxon>
        <taxon>Metazoa</taxon>
        <taxon>Chordata</taxon>
        <taxon>Craniata</taxon>
        <taxon>Vertebrata</taxon>
        <taxon>Euteleostomi</taxon>
        <taxon>Actinopterygii</taxon>
        <taxon>Neopterygii</taxon>
        <taxon>Teleostei</taxon>
        <taxon>Ostariophysi</taxon>
        <taxon>Siluriformes</taxon>
        <taxon>Sisoridae</taxon>
        <taxon>Sisorinae</taxon>
        <taxon>Bagarius</taxon>
    </lineage>
</organism>
<feature type="region of interest" description="Disordered" evidence="1">
    <location>
        <begin position="415"/>
        <end position="450"/>
    </location>
</feature>
<dbReference type="EMBL" id="VCAZ01000218">
    <property type="protein sequence ID" value="TTI92373.1"/>
    <property type="molecule type" value="Genomic_DNA"/>
</dbReference>
<feature type="compositionally biased region" description="Basic and acidic residues" evidence="1">
    <location>
        <begin position="440"/>
        <end position="450"/>
    </location>
</feature>
<feature type="compositionally biased region" description="Low complexity" evidence="1">
    <location>
        <begin position="330"/>
        <end position="341"/>
    </location>
</feature>
<reference evidence="2 3" key="1">
    <citation type="journal article" date="2019" name="Genome Biol. Evol.">
        <title>Whole-Genome Sequencing of the Giant Devil Catfish, Bagarius yarrelli.</title>
        <authorList>
            <person name="Jiang W."/>
            <person name="Lv Y."/>
            <person name="Cheng L."/>
            <person name="Yang K."/>
            <person name="Chao B."/>
            <person name="Wang X."/>
            <person name="Li Y."/>
            <person name="Pan X."/>
            <person name="You X."/>
            <person name="Zhang Y."/>
            <person name="Yang J."/>
            <person name="Li J."/>
            <person name="Zhang X."/>
            <person name="Liu S."/>
            <person name="Sun C."/>
            <person name="Yang J."/>
            <person name="Shi Q."/>
        </authorList>
    </citation>
    <scope>NUCLEOTIDE SEQUENCE [LARGE SCALE GENOMIC DNA]</scope>
    <source>
        <strain evidence="2">JWS20170419001</strain>
        <tissue evidence="2">Muscle</tissue>
    </source>
</reference>
<feature type="region of interest" description="Disordered" evidence="1">
    <location>
        <begin position="127"/>
        <end position="226"/>
    </location>
</feature>